<evidence type="ECO:0000313" key="4">
    <source>
        <dbReference type="EMBL" id="MDR6245699.1"/>
    </source>
</evidence>
<feature type="compositionally biased region" description="Low complexity" evidence="1">
    <location>
        <begin position="95"/>
        <end position="118"/>
    </location>
</feature>
<feature type="domain" description="Copper amine oxidase-like N-terminal" evidence="3">
    <location>
        <begin position="58"/>
        <end position="111"/>
    </location>
</feature>
<dbReference type="InterPro" id="IPR012854">
    <property type="entry name" value="Cu_amine_oxidase-like_N"/>
</dbReference>
<feature type="region of interest" description="Disordered" evidence="1">
    <location>
        <begin position="92"/>
        <end position="118"/>
    </location>
</feature>
<evidence type="ECO:0000256" key="2">
    <source>
        <dbReference type="SAM" id="SignalP"/>
    </source>
</evidence>
<protein>
    <recommendedName>
        <fullName evidence="3">Copper amine oxidase-like N-terminal domain-containing protein</fullName>
    </recommendedName>
</protein>
<sequence>MKTKKWVAAAMTVGMVMTGSAGVYAGTQLEAIKAYMNHGIKIEVDGKAYTPKGANGAELAPITYNGSTYLPVRSLADALDVPVNYSASQGKVSIGNGSSSTGSTSGSGSTSTGNTSNSSVKAVSYTAAQIQQMKEARSGFGVPSFTTPYAPTKIGSQDQFVKVAAADGADSVNLLYKHMIVSAAARDNSGGDFGNGGTKVQLANGAAGTYYASTATETASLAFELDGNYFTLRALDGLLTKEQLVAVAGSVSKL</sequence>
<dbReference type="RefSeq" id="WP_188776425.1">
    <property type="nucleotide sequence ID" value="NZ_BMMB01000006.1"/>
</dbReference>
<dbReference type="EMBL" id="JAVDQH010000017">
    <property type="protein sequence ID" value="MDR6245699.1"/>
    <property type="molecule type" value="Genomic_DNA"/>
</dbReference>
<evidence type="ECO:0000256" key="1">
    <source>
        <dbReference type="SAM" id="MobiDB-lite"/>
    </source>
</evidence>
<reference evidence="4 5" key="1">
    <citation type="submission" date="2023-07" db="EMBL/GenBank/DDBJ databases">
        <title>Genomic Encyclopedia of Type Strains, Phase IV (KMG-IV): sequencing the most valuable type-strain genomes for metagenomic binning, comparative biology and taxonomic classification.</title>
        <authorList>
            <person name="Goeker M."/>
        </authorList>
    </citation>
    <scope>NUCLEOTIDE SEQUENCE [LARGE SCALE GENOMIC DNA]</scope>
    <source>
        <strain evidence="4 5">DSM 22170</strain>
    </source>
</reference>
<name>A0ABU1J2F3_9BACL</name>
<feature type="signal peptide" evidence="2">
    <location>
        <begin position="1"/>
        <end position="25"/>
    </location>
</feature>
<comment type="caution">
    <text evidence="4">The sequence shown here is derived from an EMBL/GenBank/DDBJ whole genome shotgun (WGS) entry which is preliminary data.</text>
</comment>
<dbReference type="Proteomes" id="UP001185028">
    <property type="component" value="Unassembled WGS sequence"/>
</dbReference>
<organism evidence="4 5">
    <name type="scientific">Paenibacillus hunanensis</name>
    <dbReference type="NCBI Taxonomy" id="539262"/>
    <lineage>
        <taxon>Bacteria</taxon>
        <taxon>Bacillati</taxon>
        <taxon>Bacillota</taxon>
        <taxon>Bacilli</taxon>
        <taxon>Bacillales</taxon>
        <taxon>Paenibacillaceae</taxon>
        <taxon>Paenibacillus</taxon>
    </lineage>
</organism>
<gene>
    <name evidence="4" type="ORF">JOC58_003612</name>
</gene>
<keyword evidence="5" id="KW-1185">Reference proteome</keyword>
<proteinExistence type="predicted"/>
<evidence type="ECO:0000259" key="3">
    <source>
        <dbReference type="Pfam" id="PF07833"/>
    </source>
</evidence>
<feature type="chain" id="PRO_5045960323" description="Copper amine oxidase-like N-terminal domain-containing protein" evidence="2">
    <location>
        <begin position="26"/>
        <end position="254"/>
    </location>
</feature>
<dbReference type="Pfam" id="PF07833">
    <property type="entry name" value="Cu_amine_oxidN1"/>
    <property type="match status" value="1"/>
</dbReference>
<evidence type="ECO:0000313" key="5">
    <source>
        <dbReference type="Proteomes" id="UP001185028"/>
    </source>
</evidence>
<accession>A0ABU1J2F3</accession>
<keyword evidence="2" id="KW-0732">Signal</keyword>